<organism evidence="4 5">
    <name type="scientific">Lasiosphaeris hirsuta</name>
    <dbReference type="NCBI Taxonomy" id="260670"/>
    <lineage>
        <taxon>Eukaryota</taxon>
        <taxon>Fungi</taxon>
        <taxon>Dikarya</taxon>
        <taxon>Ascomycota</taxon>
        <taxon>Pezizomycotina</taxon>
        <taxon>Sordariomycetes</taxon>
        <taxon>Sordariomycetidae</taxon>
        <taxon>Sordariales</taxon>
        <taxon>Lasiosphaeriaceae</taxon>
        <taxon>Lasiosphaeris</taxon>
    </lineage>
</organism>
<dbReference type="SUPFAM" id="SSF48403">
    <property type="entry name" value="Ankyrin repeat"/>
    <property type="match status" value="1"/>
</dbReference>
<dbReference type="AlphaFoldDB" id="A0AA39ZPU4"/>
<dbReference type="Pfam" id="PF12796">
    <property type="entry name" value="Ank_2"/>
    <property type="match status" value="1"/>
</dbReference>
<evidence type="ECO:0000256" key="1">
    <source>
        <dbReference type="ARBA" id="ARBA00022737"/>
    </source>
</evidence>
<evidence type="ECO:0000313" key="4">
    <source>
        <dbReference type="EMBL" id="KAK0701250.1"/>
    </source>
</evidence>
<dbReference type="InterPro" id="IPR036770">
    <property type="entry name" value="Ankyrin_rpt-contain_sf"/>
</dbReference>
<evidence type="ECO:0000256" key="3">
    <source>
        <dbReference type="PROSITE-ProRule" id="PRU00023"/>
    </source>
</evidence>
<reference evidence="4" key="1">
    <citation type="submission" date="2023-06" db="EMBL/GenBank/DDBJ databases">
        <title>Genome-scale phylogeny and comparative genomics of the fungal order Sordariales.</title>
        <authorList>
            <consortium name="Lawrence Berkeley National Laboratory"/>
            <person name="Hensen N."/>
            <person name="Bonometti L."/>
            <person name="Westerberg I."/>
            <person name="Brannstrom I.O."/>
            <person name="Guillou S."/>
            <person name="Cros-Aarteil S."/>
            <person name="Calhoun S."/>
            <person name="Haridas S."/>
            <person name="Kuo A."/>
            <person name="Mondo S."/>
            <person name="Pangilinan J."/>
            <person name="Riley R."/>
            <person name="Labutti K."/>
            <person name="Andreopoulos B."/>
            <person name="Lipzen A."/>
            <person name="Chen C."/>
            <person name="Yanf M."/>
            <person name="Daum C."/>
            <person name="Ng V."/>
            <person name="Clum A."/>
            <person name="Steindorff A."/>
            <person name="Ohm R."/>
            <person name="Martin F."/>
            <person name="Silar P."/>
            <person name="Natvig D."/>
            <person name="Lalanne C."/>
            <person name="Gautier V."/>
            <person name="Ament-Velasquez S.L."/>
            <person name="Kruys A."/>
            <person name="Hutchinson M.I."/>
            <person name="Powell A.J."/>
            <person name="Barry K."/>
            <person name="Miller A.N."/>
            <person name="Grigoriev I.V."/>
            <person name="Debuchy R."/>
            <person name="Gladieux P."/>
            <person name="Thoren M.H."/>
            <person name="Johannesson H."/>
        </authorList>
    </citation>
    <scope>NUCLEOTIDE SEQUENCE</scope>
    <source>
        <strain evidence="4">SMH4607-1</strain>
    </source>
</reference>
<dbReference type="PANTHER" id="PTHR24198">
    <property type="entry name" value="ANKYRIN REPEAT AND PROTEIN KINASE DOMAIN-CONTAINING PROTEIN"/>
    <property type="match status" value="1"/>
</dbReference>
<keyword evidence="5" id="KW-1185">Reference proteome</keyword>
<protein>
    <submittedName>
        <fullName evidence="4">Ankyrin repeat-containing domain protein</fullName>
    </submittedName>
</protein>
<keyword evidence="2 3" id="KW-0040">ANK repeat</keyword>
<dbReference type="Proteomes" id="UP001172102">
    <property type="component" value="Unassembled WGS sequence"/>
</dbReference>
<keyword evidence="1" id="KW-0677">Repeat</keyword>
<dbReference type="Gene3D" id="1.25.40.20">
    <property type="entry name" value="Ankyrin repeat-containing domain"/>
    <property type="match status" value="1"/>
</dbReference>
<dbReference type="SMART" id="SM00248">
    <property type="entry name" value="ANK"/>
    <property type="match status" value="4"/>
</dbReference>
<dbReference type="EMBL" id="JAUKUA010000010">
    <property type="protein sequence ID" value="KAK0701250.1"/>
    <property type="molecule type" value="Genomic_DNA"/>
</dbReference>
<dbReference type="PROSITE" id="PS50297">
    <property type="entry name" value="ANK_REP_REGION"/>
    <property type="match status" value="1"/>
</dbReference>
<proteinExistence type="predicted"/>
<evidence type="ECO:0000313" key="5">
    <source>
        <dbReference type="Proteomes" id="UP001172102"/>
    </source>
</evidence>
<sequence length="210" mass="22644">MSAYTRSDYEYPEDVSKMSAMLDRFIRSNGSWETLCMAVAGGHKSVVKSLLNTPIAHPDGENFLRAPLWLAKQNAHEEVFKLLLSSAGVASNVKDTDGQMELPQSASNCNELAVKLLLDTGKIDPDVEDTNGSPPLVLAARAGNEAAVHWLLEKGANVDCIDEDGNTPWIAAFQGHKTVLVLVEKGANLESAVINCVASVARYVVNQSAY</sequence>
<dbReference type="InterPro" id="IPR002110">
    <property type="entry name" value="Ankyrin_rpt"/>
</dbReference>
<comment type="caution">
    <text evidence="4">The sequence shown here is derived from an EMBL/GenBank/DDBJ whole genome shotgun (WGS) entry which is preliminary data.</text>
</comment>
<dbReference type="PROSITE" id="PS50088">
    <property type="entry name" value="ANK_REPEAT"/>
    <property type="match status" value="1"/>
</dbReference>
<feature type="repeat" description="ANK" evidence="3">
    <location>
        <begin position="131"/>
        <end position="163"/>
    </location>
</feature>
<name>A0AA39ZPU4_9PEZI</name>
<gene>
    <name evidence="4" type="ORF">B0H67DRAFT_595686</name>
</gene>
<accession>A0AA39ZPU4</accession>
<dbReference type="PANTHER" id="PTHR24198:SF165">
    <property type="entry name" value="ANKYRIN REPEAT-CONTAINING PROTEIN-RELATED"/>
    <property type="match status" value="1"/>
</dbReference>
<evidence type="ECO:0000256" key="2">
    <source>
        <dbReference type="ARBA" id="ARBA00023043"/>
    </source>
</evidence>